<feature type="domain" description="Solute-binding protein family 5" evidence="5">
    <location>
        <begin position="75"/>
        <end position="442"/>
    </location>
</feature>
<comment type="subcellular location">
    <subcellularLocation>
        <location evidence="1">Periplasm</location>
    </subcellularLocation>
</comment>
<evidence type="ECO:0000313" key="7">
    <source>
        <dbReference type="Proteomes" id="UP000544872"/>
    </source>
</evidence>
<keyword evidence="3 4" id="KW-0732">Signal</keyword>
<dbReference type="InterPro" id="IPR039424">
    <property type="entry name" value="SBP_5"/>
</dbReference>
<name>A0A7W9ZEJ5_NOVIT</name>
<comment type="similarity">
    <text evidence="2">Belongs to the bacterial solute-binding protein 5 family.</text>
</comment>
<proteinExistence type="inferred from homology"/>
<evidence type="ECO:0000256" key="3">
    <source>
        <dbReference type="ARBA" id="ARBA00022729"/>
    </source>
</evidence>
<evidence type="ECO:0000313" key="6">
    <source>
        <dbReference type="EMBL" id="MBB6208814.1"/>
    </source>
</evidence>
<evidence type="ECO:0000256" key="2">
    <source>
        <dbReference type="ARBA" id="ARBA00005695"/>
    </source>
</evidence>
<sequence>MRKYLAGAALGTVLAMTPYGLALADTPKDTLVMAFAIDDIISLDPGEAFEISTGEYTGNTYDRLVAFDIKDVSKLRGTLAESWTVSDDALTYTFKMRKGVKFASGNPVTAEDAAFSLQRAVILNKSPAFILTQFGLTPDNVKDKVKAVDADTLVFQVDKPYAPSFVLNCLTATVASVVDKVEVMKHEKNGDFGNEWLKTNYAGTGAYALRQWKPGESLSLVANENYWGEKPKLKRVLIRQVKESASQQLLLEKGDVDIARNLEADQLKTAKTNANLHLVSAPKGTVWYVGLNQKNQYLQKPEVRKALKYLVDYDGIANVIMAGRATKHQTFLPNGFLGASNDTPYALDVAKAKDLLKQAGLENGFKATIDTRNVTMTTQIAQSLQSTFAQAGVQLEIIPGDGKQVLTKYRARNHDITMFQWGADYQDPHTNAETFASNPDNSDEGKVKTLAWRNAWDIPDLTKITAANLMERDSAKRAAVYQDLQKTILENSPFIIMFQETEVAVARKNVKNLVLGPSFDTNLYAGVSKD</sequence>
<dbReference type="InterPro" id="IPR030678">
    <property type="entry name" value="Peptide/Ni-bd"/>
</dbReference>
<dbReference type="Pfam" id="PF00496">
    <property type="entry name" value="SBP_bac_5"/>
    <property type="match status" value="1"/>
</dbReference>
<dbReference type="Gene3D" id="3.10.105.10">
    <property type="entry name" value="Dipeptide-binding Protein, Domain 3"/>
    <property type="match status" value="1"/>
</dbReference>
<dbReference type="PROSITE" id="PS01040">
    <property type="entry name" value="SBP_BACTERIAL_5"/>
    <property type="match status" value="1"/>
</dbReference>
<dbReference type="SUPFAM" id="SSF53850">
    <property type="entry name" value="Periplasmic binding protein-like II"/>
    <property type="match status" value="1"/>
</dbReference>
<comment type="caution">
    <text evidence="6">The sequence shown here is derived from an EMBL/GenBank/DDBJ whole genome shotgun (WGS) entry which is preliminary data.</text>
</comment>
<dbReference type="PANTHER" id="PTHR30290">
    <property type="entry name" value="PERIPLASMIC BINDING COMPONENT OF ABC TRANSPORTER"/>
    <property type="match status" value="1"/>
</dbReference>
<dbReference type="Proteomes" id="UP000544872">
    <property type="component" value="Unassembled WGS sequence"/>
</dbReference>
<feature type="chain" id="PRO_5031229423" evidence="4">
    <location>
        <begin position="25"/>
        <end position="530"/>
    </location>
</feature>
<dbReference type="Gene3D" id="3.40.190.10">
    <property type="entry name" value="Periplasmic binding protein-like II"/>
    <property type="match status" value="1"/>
</dbReference>
<dbReference type="RefSeq" id="WP_184260232.1">
    <property type="nucleotide sequence ID" value="NZ_JACIIX010000001.1"/>
</dbReference>
<dbReference type="GO" id="GO:0015833">
    <property type="term" value="P:peptide transport"/>
    <property type="evidence" value="ECO:0007669"/>
    <property type="project" value="TreeGrafter"/>
</dbReference>
<dbReference type="GO" id="GO:1904680">
    <property type="term" value="F:peptide transmembrane transporter activity"/>
    <property type="evidence" value="ECO:0007669"/>
    <property type="project" value="TreeGrafter"/>
</dbReference>
<dbReference type="InterPro" id="IPR000914">
    <property type="entry name" value="SBP_5_dom"/>
</dbReference>
<reference evidence="6 7" key="1">
    <citation type="submission" date="2020-08" db="EMBL/GenBank/DDBJ databases">
        <title>Genomic Encyclopedia of Type Strains, Phase IV (KMG-IV): sequencing the most valuable type-strain genomes for metagenomic binning, comparative biology and taxonomic classification.</title>
        <authorList>
            <person name="Goeker M."/>
        </authorList>
    </citation>
    <scope>NUCLEOTIDE SEQUENCE [LARGE SCALE GENOMIC DNA]</scope>
    <source>
        <strain evidence="6 7">DSM 11590</strain>
    </source>
</reference>
<dbReference type="PIRSF" id="PIRSF002741">
    <property type="entry name" value="MppA"/>
    <property type="match status" value="1"/>
</dbReference>
<dbReference type="AlphaFoldDB" id="A0A7W9ZEJ5"/>
<dbReference type="EMBL" id="JACIIX010000001">
    <property type="protein sequence ID" value="MBB6208814.1"/>
    <property type="molecule type" value="Genomic_DNA"/>
</dbReference>
<feature type="signal peptide" evidence="4">
    <location>
        <begin position="1"/>
        <end position="24"/>
    </location>
</feature>
<dbReference type="Gene3D" id="3.90.76.10">
    <property type="entry name" value="Dipeptide-binding Protein, Domain 1"/>
    <property type="match status" value="1"/>
</dbReference>
<evidence type="ECO:0000256" key="4">
    <source>
        <dbReference type="SAM" id="SignalP"/>
    </source>
</evidence>
<accession>A0A7W9ZEJ5</accession>
<protein>
    <submittedName>
        <fullName evidence="6">Peptide/nickel transport system substrate-binding protein</fullName>
    </submittedName>
</protein>
<dbReference type="InterPro" id="IPR023765">
    <property type="entry name" value="SBP_5_CS"/>
</dbReference>
<keyword evidence="7" id="KW-1185">Reference proteome</keyword>
<gene>
    <name evidence="6" type="ORF">FHS48_000195</name>
</gene>
<dbReference type="GO" id="GO:0043190">
    <property type="term" value="C:ATP-binding cassette (ABC) transporter complex"/>
    <property type="evidence" value="ECO:0007669"/>
    <property type="project" value="InterPro"/>
</dbReference>
<evidence type="ECO:0000259" key="5">
    <source>
        <dbReference type="Pfam" id="PF00496"/>
    </source>
</evidence>
<organism evidence="6 7">
    <name type="scientific">Novispirillum itersonii</name>
    <name type="common">Aquaspirillum itersonii</name>
    <dbReference type="NCBI Taxonomy" id="189"/>
    <lineage>
        <taxon>Bacteria</taxon>
        <taxon>Pseudomonadati</taxon>
        <taxon>Pseudomonadota</taxon>
        <taxon>Alphaproteobacteria</taxon>
        <taxon>Rhodospirillales</taxon>
        <taxon>Novispirillaceae</taxon>
        <taxon>Novispirillum</taxon>
    </lineage>
</organism>
<dbReference type="PANTHER" id="PTHR30290:SF34">
    <property type="entry name" value="ABC TRANSPORTER, PERIPLASMIC OLIGO-PEPTIDE BINDING PROTEIN, PUTATIVE-RELATED"/>
    <property type="match status" value="1"/>
</dbReference>
<dbReference type="GO" id="GO:0030288">
    <property type="term" value="C:outer membrane-bounded periplasmic space"/>
    <property type="evidence" value="ECO:0007669"/>
    <property type="project" value="UniProtKB-ARBA"/>
</dbReference>
<dbReference type="CDD" id="cd08512">
    <property type="entry name" value="PBP2_NikA_DppA_OppA_like_7"/>
    <property type="match status" value="1"/>
</dbReference>
<evidence type="ECO:0000256" key="1">
    <source>
        <dbReference type="ARBA" id="ARBA00004418"/>
    </source>
</evidence>